<protein>
    <recommendedName>
        <fullName evidence="4">K Homology domain-containing protein</fullName>
    </recommendedName>
</protein>
<keyword evidence="6" id="KW-1185">Reference proteome</keyword>
<evidence type="ECO:0000256" key="1">
    <source>
        <dbReference type="ARBA" id="ARBA00022737"/>
    </source>
</evidence>
<feature type="domain" description="K Homology" evidence="4">
    <location>
        <begin position="47"/>
        <end position="120"/>
    </location>
</feature>
<evidence type="ECO:0000256" key="3">
    <source>
        <dbReference type="SAM" id="MobiDB-lite"/>
    </source>
</evidence>
<proteinExistence type="predicted"/>
<evidence type="ECO:0000259" key="4">
    <source>
        <dbReference type="SMART" id="SM00322"/>
    </source>
</evidence>
<feature type="domain" description="K Homology" evidence="4">
    <location>
        <begin position="302"/>
        <end position="375"/>
    </location>
</feature>
<comment type="caution">
    <text evidence="5">The sequence shown here is derived from an EMBL/GenBank/DDBJ whole genome shotgun (WGS) entry which is preliminary data.</text>
</comment>
<dbReference type="GO" id="GO:0003723">
    <property type="term" value="F:RNA binding"/>
    <property type="evidence" value="ECO:0007669"/>
    <property type="project" value="UniProtKB-UniRule"/>
</dbReference>
<dbReference type="SMART" id="SM00322">
    <property type="entry name" value="KH"/>
    <property type="match status" value="5"/>
</dbReference>
<feature type="region of interest" description="Disordered" evidence="3">
    <location>
        <begin position="1"/>
        <end position="41"/>
    </location>
</feature>
<feature type="domain" description="K Homology" evidence="4">
    <location>
        <begin position="394"/>
        <end position="462"/>
    </location>
</feature>
<feature type="domain" description="K Homology" evidence="4">
    <location>
        <begin position="160"/>
        <end position="230"/>
    </location>
</feature>
<evidence type="ECO:0000313" key="5">
    <source>
        <dbReference type="EMBL" id="GMN34025.1"/>
    </source>
</evidence>
<sequence length="642" mass="68811">MEDLNPSSVRNTSPPATNHRLTQNRRDTKAQPLSRRRSRQQLKVPLGHVEIRLLCHQSVIGGVIGNNGAVVSQLRRETDTKIHCEKPVPGSDYRIVLVIGSRSRDRTIGIAGGQGDESGKEEECGCEVSGAQGAMIKVLERIWMLEAQRDGVNGGGAASRMVWCKLLAHGSQIRGVIGKGGTNIVRMRKQSGADIRILPEYAAGRDEVIQIAGSVLAVKKAFLAVSLCLQDHPPLENEPAFLNKHTESSSSGESHVSDWQVEFFPNLGSLLPKTSFNNSALEDSSTTDANGVSTKDAKGTQKEVVFRFLCSNDAAGSVIGRKGAIIRALENETGAAIRFTAPTTGSVERVVTISAVENLESLISPAQNALILVFARSVEGNIEKGFIVGFSNGASVTAKILVASDLVGCLSENEGKVISEIRRVSGADVQIVGGASENHVVQITGEYKTVQSALFQVTSSLRDHLLPRKLLNEVRPRSSFGRVSEPSSSGSHQSLDIFSDANDGPLLTEQMSQLGLSHSLGSLPRRSQLPQAVKTRRSKAITNGREIFTKFCGDPEVARGDKLAKVTNTTVEMVVSRHAFGSIYGEDGGNLNRLREISGAKVEVHDPRPGVSEGKLVISGTPDQTLAAQSLLQAFIQTAKKT</sequence>
<feature type="domain" description="K Homology" evidence="4">
    <location>
        <begin position="567"/>
        <end position="637"/>
    </location>
</feature>
<reference evidence="5" key="1">
    <citation type="submission" date="2023-07" db="EMBL/GenBank/DDBJ databases">
        <title>draft genome sequence of fig (Ficus carica).</title>
        <authorList>
            <person name="Takahashi T."/>
            <person name="Nishimura K."/>
        </authorList>
    </citation>
    <scope>NUCLEOTIDE SEQUENCE</scope>
</reference>
<dbReference type="InterPro" id="IPR036612">
    <property type="entry name" value="KH_dom_type_1_sf"/>
</dbReference>
<dbReference type="AlphaFoldDB" id="A0AA87ZJC5"/>
<dbReference type="Proteomes" id="UP001187192">
    <property type="component" value="Unassembled WGS sequence"/>
</dbReference>
<keyword evidence="1" id="KW-0677">Repeat</keyword>
<dbReference type="CDD" id="cd22459">
    <property type="entry name" value="KH-I_PEPPER_rpt1_like"/>
    <property type="match status" value="1"/>
</dbReference>
<evidence type="ECO:0000256" key="2">
    <source>
        <dbReference type="PROSITE-ProRule" id="PRU00117"/>
    </source>
</evidence>
<dbReference type="Gene3D" id="3.30.1370.10">
    <property type="entry name" value="K Homology domain, type 1"/>
    <property type="match status" value="5"/>
</dbReference>
<keyword evidence="2" id="KW-0694">RNA-binding</keyword>
<dbReference type="Pfam" id="PF00013">
    <property type="entry name" value="KH_1"/>
    <property type="match status" value="5"/>
</dbReference>
<name>A0AA87ZJC5_FICCA</name>
<evidence type="ECO:0000313" key="6">
    <source>
        <dbReference type="Proteomes" id="UP001187192"/>
    </source>
</evidence>
<dbReference type="SUPFAM" id="SSF54791">
    <property type="entry name" value="Eukaryotic type KH-domain (KH-domain type I)"/>
    <property type="match status" value="5"/>
</dbReference>
<gene>
    <name evidence="5" type="ORF">TIFTF001_004470</name>
</gene>
<feature type="compositionally biased region" description="Polar residues" evidence="3">
    <location>
        <begin position="1"/>
        <end position="21"/>
    </location>
</feature>
<dbReference type="InterPro" id="IPR004087">
    <property type="entry name" value="KH_dom"/>
</dbReference>
<organism evidence="5 6">
    <name type="scientific">Ficus carica</name>
    <name type="common">Common fig</name>
    <dbReference type="NCBI Taxonomy" id="3494"/>
    <lineage>
        <taxon>Eukaryota</taxon>
        <taxon>Viridiplantae</taxon>
        <taxon>Streptophyta</taxon>
        <taxon>Embryophyta</taxon>
        <taxon>Tracheophyta</taxon>
        <taxon>Spermatophyta</taxon>
        <taxon>Magnoliopsida</taxon>
        <taxon>eudicotyledons</taxon>
        <taxon>Gunneridae</taxon>
        <taxon>Pentapetalae</taxon>
        <taxon>rosids</taxon>
        <taxon>fabids</taxon>
        <taxon>Rosales</taxon>
        <taxon>Moraceae</taxon>
        <taxon>Ficeae</taxon>
        <taxon>Ficus</taxon>
    </lineage>
</organism>
<dbReference type="EMBL" id="BTGU01000004">
    <property type="protein sequence ID" value="GMN34025.1"/>
    <property type="molecule type" value="Genomic_DNA"/>
</dbReference>
<dbReference type="CDD" id="cd22462">
    <property type="entry name" value="KH-I_HEN4_like_rpt5"/>
    <property type="match status" value="1"/>
</dbReference>
<dbReference type="PROSITE" id="PS50084">
    <property type="entry name" value="KH_TYPE_1"/>
    <property type="match status" value="5"/>
</dbReference>
<dbReference type="InterPro" id="IPR004088">
    <property type="entry name" value="KH_dom_type_1"/>
</dbReference>
<accession>A0AA87ZJC5</accession>
<dbReference type="PANTHER" id="PTHR10288">
    <property type="entry name" value="KH DOMAIN CONTAINING RNA BINDING PROTEIN"/>
    <property type="match status" value="1"/>
</dbReference>